<evidence type="ECO:0000313" key="2">
    <source>
        <dbReference type="EMBL" id="CAK9039458.1"/>
    </source>
</evidence>
<dbReference type="Gene3D" id="3.40.50.1820">
    <property type="entry name" value="alpha/beta hydrolase"/>
    <property type="match status" value="1"/>
</dbReference>
<comment type="caution">
    <text evidence="2">The sequence shown here is derived from an EMBL/GenBank/DDBJ whole genome shotgun (WGS) entry which is preliminary data.</text>
</comment>
<organism evidence="2 4">
    <name type="scientific">Durusdinium trenchii</name>
    <dbReference type="NCBI Taxonomy" id="1381693"/>
    <lineage>
        <taxon>Eukaryota</taxon>
        <taxon>Sar</taxon>
        <taxon>Alveolata</taxon>
        <taxon>Dinophyceae</taxon>
        <taxon>Suessiales</taxon>
        <taxon>Symbiodiniaceae</taxon>
        <taxon>Durusdinium</taxon>
    </lineage>
</organism>
<dbReference type="PANTHER" id="PTHR47751:SF1">
    <property type="entry name" value="SUPERFAMILY HYDROLASE, PUTATIVE (AFU_ORTHOLOGUE AFUA_2G16580)-RELATED"/>
    <property type="match status" value="1"/>
</dbReference>
<keyword evidence="4" id="KW-1185">Reference proteome</keyword>
<protein>
    <submittedName>
        <fullName evidence="2">Uncharacterized protein YcjY</fullName>
    </submittedName>
</protein>
<gene>
    <name evidence="2" type="ORF">SCF082_LOCUS23083</name>
    <name evidence="3" type="ORF">SCF082_LOCUS24192</name>
</gene>
<evidence type="ECO:0000313" key="3">
    <source>
        <dbReference type="EMBL" id="CAK9041967.1"/>
    </source>
</evidence>
<dbReference type="Gene3D" id="1.10.10.800">
    <property type="match status" value="1"/>
</dbReference>
<dbReference type="EMBL" id="CAXAMM010017779">
    <property type="protein sequence ID" value="CAK9041967.1"/>
    <property type="molecule type" value="Genomic_DNA"/>
</dbReference>
<accession>A0ABP0LKI2</accession>
<evidence type="ECO:0000256" key="1">
    <source>
        <dbReference type="ARBA" id="ARBA00029464"/>
    </source>
</evidence>
<dbReference type="InterPro" id="IPR029058">
    <property type="entry name" value="AB_hydrolase_fold"/>
</dbReference>
<dbReference type="Proteomes" id="UP001642464">
    <property type="component" value="Unassembled WGS sequence"/>
</dbReference>
<comment type="similarity">
    <text evidence="1">Belongs to the polyketide transferase af380 family.</text>
</comment>
<reference evidence="2 4" key="1">
    <citation type="submission" date="2024-02" db="EMBL/GenBank/DDBJ databases">
        <authorList>
            <person name="Chen Y."/>
            <person name="Shah S."/>
            <person name="Dougan E. K."/>
            <person name="Thang M."/>
            <person name="Chan C."/>
        </authorList>
    </citation>
    <scope>NUCLEOTIDE SEQUENCE [LARGE SCALE GENOMIC DNA]</scope>
</reference>
<dbReference type="SUPFAM" id="SSF53474">
    <property type="entry name" value="alpha/beta-Hydrolases"/>
    <property type="match status" value="1"/>
</dbReference>
<dbReference type="InterPro" id="IPR051411">
    <property type="entry name" value="Polyketide_trans_af380"/>
</dbReference>
<name>A0ABP0LKI2_9DINO</name>
<sequence length="314" mass="34597">MTPTSGKNKVTFKSFGADLVGDLYVPEGFDEAKKYKAIVGASPFPQVKDQIPATYGPEMAARGFIYLGFDYLGMGDSPALPGEFKQSRYMFRLIENTWDAVSYLGTLPFVEEIYGLGVCQGGSIIASAAVTDHRIKKIAMVSGMMAADDFQWADRDVVNQQIAASNASMQKMYESGEPDYVTPFLLNDEMTKEEFIEVGGNPMVGETYDYYGRDGVKGPIAVPNYTNMHIGDQGMQSLISIGQAYADKIVQPSLTIYSKSAYTAICSTQFVEKLTNEHEELAFDDFSHVDFYYKPEAVKASTDAVAAFFNRSTD</sequence>
<dbReference type="EMBL" id="CAXAMM010016668">
    <property type="protein sequence ID" value="CAK9039458.1"/>
    <property type="molecule type" value="Genomic_DNA"/>
</dbReference>
<evidence type="ECO:0000313" key="4">
    <source>
        <dbReference type="Proteomes" id="UP001642464"/>
    </source>
</evidence>
<proteinExistence type="inferred from homology"/>
<dbReference type="PANTHER" id="PTHR47751">
    <property type="entry name" value="SUPERFAMILY HYDROLASE, PUTATIVE (AFU_ORTHOLOGUE AFUA_2G16580)-RELATED"/>
    <property type="match status" value="1"/>
</dbReference>